<dbReference type="InterPro" id="IPR036188">
    <property type="entry name" value="FAD/NAD-bd_sf"/>
</dbReference>
<gene>
    <name evidence="3" type="ORF">Z517_00528</name>
</gene>
<dbReference type="GO" id="GO:0005829">
    <property type="term" value="C:cytosol"/>
    <property type="evidence" value="ECO:0007669"/>
    <property type="project" value="GOC"/>
</dbReference>
<dbReference type="Gene3D" id="3.50.50.60">
    <property type="entry name" value="FAD/NAD(P)-binding domain"/>
    <property type="match status" value="3"/>
</dbReference>
<dbReference type="SUPFAM" id="SSF51971">
    <property type="entry name" value="Nucleotide-binding domain"/>
    <property type="match status" value="1"/>
</dbReference>
<dbReference type="GO" id="GO:0005770">
    <property type="term" value="C:late endosome"/>
    <property type="evidence" value="ECO:0007669"/>
    <property type="project" value="TreeGrafter"/>
</dbReference>
<sequence>MSTVILGGGIIGLSTAYYLSLAARASSPTRTIHIVDSSPALLASASGFAGGFLAADWFSPSVAALGALSFRLHRELAETHDGPRRWGYAGSHTYNLSVDDGAAATRKGRRGDWLRDGTSRVEEASTSVVAGSQEKGGGDDAGGGRRGEDETLNPDGSPAVWTPQPGGTLETISGPESCAQIEPRELCEFLLDECQKRGVQVHLSTRATGILTDDDDDDDDDDGALRGLVLACTNPDGNTETRDLECRDVLISAGAWTPRVFETLFPKSTLQIPIEPLAGHSLVVKSPRYKRPFVDIAKRKVGGGSDNWLCYSIYSTASVHWSFAPEAFARLARNGDPEIWVGGLNDSALPLPELASDVKALIDPESIRSLRKTTVQLTGRVAEEGEEGNDDDLETVREGLCFRPVSQRGTPLLGKIPEQYLGLQPSGSGGVWIASGHGPWGISLSLGTGLVMSELISGETPSADIKALLIA</sequence>
<dbReference type="GeneID" id="25300018"/>
<reference evidence="3 4" key="1">
    <citation type="submission" date="2015-01" db="EMBL/GenBank/DDBJ databases">
        <title>The Genome Sequence of Fonsecaea pedrosoi CBS 271.37.</title>
        <authorList>
            <consortium name="The Broad Institute Genomics Platform"/>
            <person name="Cuomo C."/>
            <person name="de Hoog S."/>
            <person name="Gorbushina A."/>
            <person name="Stielow B."/>
            <person name="Teixiera M."/>
            <person name="Abouelleil A."/>
            <person name="Chapman S.B."/>
            <person name="Priest M."/>
            <person name="Young S.K."/>
            <person name="Wortman J."/>
            <person name="Nusbaum C."/>
            <person name="Birren B."/>
        </authorList>
    </citation>
    <scope>NUCLEOTIDE SEQUENCE [LARGE SCALE GENOMIC DNA]</scope>
    <source>
        <strain evidence="3 4">CBS 271.37</strain>
    </source>
</reference>
<dbReference type="STRING" id="1442368.A0A0D2HKY0"/>
<evidence type="ECO:0000256" key="1">
    <source>
        <dbReference type="SAM" id="MobiDB-lite"/>
    </source>
</evidence>
<dbReference type="PANTHER" id="PTHR13847">
    <property type="entry name" value="SARCOSINE DEHYDROGENASE-RELATED"/>
    <property type="match status" value="1"/>
</dbReference>
<accession>A0A0D2HKY0</accession>
<keyword evidence="4" id="KW-1185">Reference proteome</keyword>
<dbReference type="AlphaFoldDB" id="A0A0D2HKY0"/>
<dbReference type="OrthoDB" id="498204at2759"/>
<dbReference type="GO" id="GO:0042147">
    <property type="term" value="P:retrograde transport, endosome to Golgi"/>
    <property type="evidence" value="ECO:0007669"/>
    <property type="project" value="TreeGrafter"/>
</dbReference>
<dbReference type="Gene3D" id="3.30.9.10">
    <property type="entry name" value="D-Amino Acid Oxidase, subunit A, domain 2"/>
    <property type="match status" value="1"/>
</dbReference>
<dbReference type="InterPro" id="IPR006076">
    <property type="entry name" value="FAD-dep_OxRdtase"/>
</dbReference>
<dbReference type="EMBL" id="KN846969">
    <property type="protein sequence ID" value="KIW85139.1"/>
    <property type="molecule type" value="Genomic_DNA"/>
</dbReference>
<protein>
    <recommendedName>
        <fullName evidence="2">FAD dependent oxidoreductase domain-containing protein</fullName>
    </recommendedName>
</protein>
<dbReference type="RefSeq" id="XP_013288947.1">
    <property type="nucleotide sequence ID" value="XM_013433493.1"/>
</dbReference>
<proteinExistence type="predicted"/>
<evidence type="ECO:0000313" key="3">
    <source>
        <dbReference type="EMBL" id="KIW85139.1"/>
    </source>
</evidence>
<feature type="compositionally biased region" description="Basic and acidic residues" evidence="1">
    <location>
        <begin position="110"/>
        <end position="123"/>
    </location>
</feature>
<feature type="domain" description="FAD dependent oxidoreductase" evidence="2">
    <location>
        <begin position="4"/>
        <end position="455"/>
    </location>
</feature>
<evidence type="ECO:0000313" key="4">
    <source>
        <dbReference type="Proteomes" id="UP000053029"/>
    </source>
</evidence>
<feature type="compositionally biased region" description="Basic and acidic residues" evidence="1">
    <location>
        <begin position="136"/>
        <end position="149"/>
    </location>
</feature>
<dbReference type="Proteomes" id="UP000053029">
    <property type="component" value="Unassembled WGS sequence"/>
</dbReference>
<dbReference type="HOGENOM" id="CLU_007884_14_1_1"/>
<organism evidence="3 4">
    <name type="scientific">Fonsecaea pedrosoi CBS 271.37</name>
    <dbReference type="NCBI Taxonomy" id="1442368"/>
    <lineage>
        <taxon>Eukaryota</taxon>
        <taxon>Fungi</taxon>
        <taxon>Dikarya</taxon>
        <taxon>Ascomycota</taxon>
        <taxon>Pezizomycotina</taxon>
        <taxon>Eurotiomycetes</taxon>
        <taxon>Chaetothyriomycetidae</taxon>
        <taxon>Chaetothyriales</taxon>
        <taxon>Herpotrichiellaceae</taxon>
        <taxon>Fonsecaea</taxon>
    </lineage>
</organism>
<dbReference type="VEuPathDB" id="FungiDB:Z517_00528"/>
<dbReference type="Pfam" id="PF01266">
    <property type="entry name" value="DAO"/>
    <property type="match status" value="1"/>
</dbReference>
<dbReference type="PANTHER" id="PTHR13847:SF185">
    <property type="entry name" value="FAD DEPENDENT OXIDOREDUCTASE SUPERFAMILY (AFU_ORTHOLOGUE AFUA_3G02360)"/>
    <property type="match status" value="1"/>
</dbReference>
<evidence type="ECO:0000259" key="2">
    <source>
        <dbReference type="Pfam" id="PF01266"/>
    </source>
</evidence>
<name>A0A0D2HKY0_9EURO</name>
<feature type="region of interest" description="Disordered" evidence="1">
    <location>
        <begin position="107"/>
        <end position="165"/>
    </location>
</feature>